<accession>A0ABD2WPQ5</accession>
<proteinExistence type="predicted"/>
<sequence>MYKRMRKRSLHLRFTTCASDFIGMRHLAAQTPLYTKWNSFRKSFTQPSEHIARIKYTRPIKARGATTTYYEQRYKSAYYLYSRNYTLPLARATFAGYATWRSVSNFKVEYNQVRVFSTIV</sequence>
<comment type="caution">
    <text evidence="1">The sequence shown here is derived from an EMBL/GenBank/DDBJ whole genome shotgun (WGS) entry which is preliminary data.</text>
</comment>
<keyword evidence="2" id="KW-1185">Reference proteome</keyword>
<dbReference type="EMBL" id="JBJJXI010000087">
    <property type="protein sequence ID" value="KAL3394933.1"/>
    <property type="molecule type" value="Genomic_DNA"/>
</dbReference>
<protein>
    <submittedName>
        <fullName evidence="1">Uncharacterized protein</fullName>
    </submittedName>
</protein>
<dbReference type="AlphaFoldDB" id="A0ABD2WPQ5"/>
<dbReference type="Proteomes" id="UP001627154">
    <property type="component" value="Unassembled WGS sequence"/>
</dbReference>
<organism evidence="1 2">
    <name type="scientific">Trichogramma kaykai</name>
    <dbReference type="NCBI Taxonomy" id="54128"/>
    <lineage>
        <taxon>Eukaryota</taxon>
        <taxon>Metazoa</taxon>
        <taxon>Ecdysozoa</taxon>
        <taxon>Arthropoda</taxon>
        <taxon>Hexapoda</taxon>
        <taxon>Insecta</taxon>
        <taxon>Pterygota</taxon>
        <taxon>Neoptera</taxon>
        <taxon>Endopterygota</taxon>
        <taxon>Hymenoptera</taxon>
        <taxon>Apocrita</taxon>
        <taxon>Proctotrupomorpha</taxon>
        <taxon>Chalcidoidea</taxon>
        <taxon>Trichogrammatidae</taxon>
        <taxon>Trichogramma</taxon>
    </lineage>
</organism>
<evidence type="ECO:0000313" key="2">
    <source>
        <dbReference type="Proteomes" id="UP001627154"/>
    </source>
</evidence>
<gene>
    <name evidence="1" type="ORF">TKK_010920</name>
</gene>
<reference evidence="1 2" key="1">
    <citation type="journal article" date="2024" name="bioRxiv">
        <title>A reference genome for Trichogramma kaykai: A tiny desert-dwelling parasitoid wasp with competing sex-ratio distorters.</title>
        <authorList>
            <person name="Culotta J."/>
            <person name="Lindsey A.R."/>
        </authorList>
    </citation>
    <scope>NUCLEOTIDE SEQUENCE [LARGE SCALE GENOMIC DNA]</scope>
    <source>
        <strain evidence="1 2">KSX58</strain>
    </source>
</reference>
<evidence type="ECO:0000313" key="1">
    <source>
        <dbReference type="EMBL" id="KAL3394933.1"/>
    </source>
</evidence>
<name>A0ABD2WPQ5_9HYME</name>